<sequence>MTKWCGEWCELCAVALDGCDEWSSDGECFPSAVIIIIIIDVFKPILFHSLVTGAYCLGIFQIGNDPTTTLGGSGDVASGSVDVEGRKKGLEMLPELDNLVADDVIRIFEKDEDDEEIELSGEWVEYIDENEEFDNVSDQY</sequence>
<reference evidence="2" key="1">
    <citation type="journal article" date="2022" name="Mol. Ecol. Resour.">
        <title>The genomes of chicory, endive, great burdock and yacon provide insights into Asteraceae palaeo-polyploidization history and plant inulin production.</title>
        <authorList>
            <person name="Fan W."/>
            <person name="Wang S."/>
            <person name="Wang H."/>
            <person name="Wang A."/>
            <person name="Jiang F."/>
            <person name="Liu H."/>
            <person name="Zhao H."/>
            <person name="Xu D."/>
            <person name="Zhang Y."/>
        </authorList>
    </citation>
    <scope>NUCLEOTIDE SEQUENCE [LARGE SCALE GENOMIC DNA]</scope>
    <source>
        <strain evidence="2">cv. Punajuju</strain>
    </source>
</reference>
<accession>A0ACB9F570</accession>
<dbReference type="EMBL" id="CM042011">
    <property type="protein sequence ID" value="KAI3766048.1"/>
    <property type="molecule type" value="Genomic_DNA"/>
</dbReference>
<evidence type="ECO:0000313" key="2">
    <source>
        <dbReference type="Proteomes" id="UP001055811"/>
    </source>
</evidence>
<protein>
    <submittedName>
        <fullName evidence="1">Uncharacterized protein</fullName>
    </submittedName>
</protein>
<gene>
    <name evidence="1" type="ORF">L2E82_16096</name>
</gene>
<proteinExistence type="predicted"/>
<comment type="caution">
    <text evidence="1">The sequence shown here is derived from an EMBL/GenBank/DDBJ whole genome shotgun (WGS) entry which is preliminary data.</text>
</comment>
<keyword evidence="2" id="KW-1185">Reference proteome</keyword>
<evidence type="ECO:0000313" key="1">
    <source>
        <dbReference type="EMBL" id="KAI3766048.1"/>
    </source>
</evidence>
<organism evidence="1 2">
    <name type="scientific">Cichorium intybus</name>
    <name type="common">Chicory</name>
    <dbReference type="NCBI Taxonomy" id="13427"/>
    <lineage>
        <taxon>Eukaryota</taxon>
        <taxon>Viridiplantae</taxon>
        <taxon>Streptophyta</taxon>
        <taxon>Embryophyta</taxon>
        <taxon>Tracheophyta</taxon>
        <taxon>Spermatophyta</taxon>
        <taxon>Magnoliopsida</taxon>
        <taxon>eudicotyledons</taxon>
        <taxon>Gunneridae</taxon>
        <taxon>Pentapetalae</taxon>
        <taxon>asterids</taxon>
        <taxon>campanulids</taxon>
        <taxon>Asterales</taxon>
        <taxon>Asteraceae</taxon>
        <taxon>Cichorioideae</taxon>
        <taxon>Cichorieae</taxon>
        <taxon>Cichoriinae</taxon>
        <taxon>Cichorium</taxon>
    </lineage>
</organism>
<reference evidence="1 2" key="2">
    <citation type="journal article" date="2022" name="Mol. Ecol. Resour.">
        <title>The genomes of chicory, endive, great burdock and yacon provide insights into Asteraceae paleo-polyploidization history and plant inulin production.</title>
        <authorList>
            <person name="Fan W."/>
            <person name="Wang S."/>
            <person name="Wang H."/>
            <person name="Wang A."/>
            <person name="Jiang F."/>
            <person name="Liu H."/>
            <person name="Zhao H."/>
            <person name="Xu D."/>
            <person name="Zhang Y."/>
        </authorList>
    </citation>
    <scope>NUCLEOTIDE SEQUENCE [LARGE SCALE GENOMIC DNA]</scope>
    <source>
        <strain evidence="2">cv. Punajuju</strain>
        <tissue evidence="1">Leaves</tissue>
    </source>
</reference>
<dbReference type="Proteomes" id="UP001055811">
    <property type="component" value="Linkage Group LG03"/>
</dbReference>
<name>A0ACB9F570_CICIN</name>